<dbReference type="InterPro" id="IPR018708">
    <property type="entry name" value="DUF2225"/>
</dbReference>
<dbReference type="EMBL" id="LT838272">
    <property type="protein sequence ID" value="SMB91550.1"/>
    <property type="molecule type" value="Genomic_DNA"/>
</dbReference>
<evidence type="ECO:0000313" key="1">
    <source>
        <dbReference type="EMBL" id="SMB91550.1"/>
    </source>
</evidence>
<protein>
    <recommendedName>
        <fullName evidence="3">DUF2225 domain-containing protein</fullName>
    </recommendedName>
</protein>
<evidence type="ECO:0008006" key="3">
    <source>
        <dbReference type="Google" id="ProtNLM"/>
    </source>
</evidence>
<dbReference type="STRING" id="698762.SAMN00808754_0477"/>
<dbReference type="SUPFAM" id="SSF81901">
    <property type="entry name" value="HCP-like"/>
    <property type="match status" value="1"/>
</dbReference>
<name>A0A1W1VEC6_9FIRM</name>
<organism evidence="1 2">
    <name type="scientific">Thermanaeromonas toyohensis ToBE</name>
    <dbReference type="NCBI Taxonomy" id="698762"/>
    <lineage>
        <taxon>Bacteria</taxon>
        <taxon>Bacillati</taxon>
        <taxon>Bacillota</taxon>
        <taxon>Clostridia</taxon>
        <taxon>Neomoorellales</taxon>
        <taxon>Neomoorellaceae</taxon>
        <taxon>Thermanaeromonas</taxon>
    </lineage>
</organism>
<reference evidence="1 2" key="1">
    <citation type="submission" date="2017-04" db="EMBL/GenBank/DDBJ databases">
        <authorList>
            <person name="Afonso C.L."/>
            <person name="Miller P.J."/>
            <person name="Scott M.A."/>
            <person name="Spackman E."/>
            <person name="Goraichik I."/>
            <person name="Dimitrov K.M."/>
            <person name="Suarez D.L."/>
            <person name="Swayne D.E."/>
        </authorList>
    </citation>
    <scope>NUCLEOTIDE SEQUENCE [LARGE SCALE GENOMIC DNA]</scope>
    <source>
        <strain evidence="1 2">ToBE</strain>
    </source>
</reference>
<accession>A0A1W1VEC6</accession>
<dbReference type="Proteomes" id="UP000192569">
    <property type="component" value="Chromosome I"/>
</dbReference>
<sequence length="228" mass="27387">MSKIEPLYDKRYQCLFCQEKFTNKKVRLSFIRQVGRDTDFCGYFEGENPYFYDVAVCPYCGYAFTANFGPVKKERREIIAEQYIKKIRYKDYTGRRDLPTAIKVYKLAYLTGTLNQEKSSLLAGLCLRLGWFYRYNHEAEEERRYLRRASELYQEAYAQEDTKTTEEAHLWIYLIGELEGRLGNYVVARQWLSRLLHIHNLEPYLRNLVMERWDYYKEKIAEGDAEKQ</sequence>
<dbReference type="RefSeq" id="WP_084663678.1">
    <property type="nucleotide sequence ID" value="NZ_LT838272.1"/>
</dbReference>
<gene>
    <name evidence="1" type="ORF">SAMN00808754_0477</name>
</gene>
<proteinExistence type="predicted"/>
<dbReference type="AlphaFoldDB" id="A0A1W1VEC6"/>
<evidence type="ECO:0000313" key="2">
    <source>
        <dbReference type="Proteomes" id="UP000192569"/>
    </source>
</evidence>
<keyword evidence="2" id="KW-1185">Reference proteome</keyword>
<dbReference type="Pfam" id="PF09986">
    <property type="entry name" value="DUF2225"/>
    <property type="match status" value="1"/>
</dbReference>